<reference evidence="15 16" key="1">
    <citation type="submission" date="2013-11" db="EMBL/GenBank/DDBJ databases">
        <title>Genome sequencing of Stegodyphus mimosarum.</title>
        <authorList>
            <person name="Bechsgaard J."/>
        </authorList>
    </citation>
    <scope>NUCLEOTIDE SEQUENCE [LARGE SCALE GENOMIC DNA]</scope>
</reference>
<keyword evidence="4" id="KW-0158">Chromosome</keyword>
<dbReference type="GO" id="GO:0140944">
    <property type="term" value="F:histone H4K20 monomethyltransferase activity"/>
    <property type="evidence" value="ECO:0007669"/>
    <property type="project" value="UniProtKB-EC"/>
</dbReference>
<evidence type="ECO:0000259" key="14">
    <source>
        <dbReference type="PROSITE" id="PS50280"/>
    </source>
</evidence>
<evidence type="ECO:0000256" key="2">
    <source>
        <dbReference type="ARBA" id="ARBA00004286"/>
    </source>
</evidence>
<evidence type="ECO:0000256" key="10">
    <source>
        <dbReference type="ARBA" id="ARBA00023163"/>
    </source>
</evidence>
<evidence type="ECO:0000256" key="12">
    <source>
        <dbReference type="ARBA" id="ARBA00047784"/>
    </source>
</evidence>
<evidence type="ECO:0000256" key="4">
    <source>
        <dbReference type="ARBA" id="ARBA00022454"/>
    </source>
</evidence>
<name>A0A087U5T3_STEMI</name>
<dbReference type="InterPro" id="IPR051760">
    <property type="entry name" value="KMT5A"/>
</dbReference>
<feature type="domain" description="SET" evidence="14">
    <location>
        <begin position="155"/>
        <end position="276"/>
    </location>
</feature>
<dbReference type="OMA" id="SESCKGQ"/>
<keyword evidence="11" id="KW-0539">Nucleus</keyword>
<evidence type="ECO:0000256" key="13">
    <source>
        <dbReference type="SAM" id="MobiDB-lite"/>
    </source>
</evidence>
<keyword evidence="7" id="KW-0949">S-adenosyl-L-methionine</keyword>
<dbReference type="SMART" id="SM00317">
    <property type="entry name" value="SET"/>
    <property type="match status" value="1"/>
</dbReference>
<keyword evidence="5 15" id="KW-0489">Methyltransferase</keyword>
<dbReference type="PANTHER" id="PTHR46167">
    <property type="entry name" value="N-LYSINE METHYLTRANSFERASE KMT5A"/>
    <property type="match status" value="1"/>
</dbReference>
<feature type="non-terminal residue" evidence="15">
    <location>
        <position position="291"/>
    </location>
</feature>
<dbReference type="GO" id="GO:0032259">
    <property type="term" value="P:methylation"/>
    <property type="evidence" value="ECO:0007669"/>
    <property type="project" value="UniProtKB-KW"/>
</dbReference>
<dbReference type="InterPro" id="IPR016858">
    <property type="entry name" value="KMT5A-like"/>
</dbReference>
<protein>
    <recommendedName>
        <fullName evidence="3">[histone H4]-lysine(20) N-methyltransferase</fullName>
        <ecNumber evidence="3">2.1.1.361</ecNumber>
    </recommendedName>
</protein>
<dbReference type="STRING" id="407821.A0A087U5T3"/>
<evidence type="ECO:0000256" key="5">
    <source>
        <dbReference type="ARBA" id="ARBA00022603"/>
    </source>
</evidence>
<evidence type="ECO:0000313" key="15">
    <source>
        <dbReference type="EMBL" id="KFM72722.1"/>
    </source>
</evidence>
<gene>
    <name evidence="15" type="ORF">X975_08339</name>
</gene>
<dbReference type="InterPro" id="IPR001214">
    <property type="entry name" value="SET_dom"/>
</dbReference>
<dbReference type="Gene3D" id="2.170.270.10">
    <property type="entry name" value="SET domain"/>
    <property type="match status" value="1"/>
</dbReference>
<dbReference type="PANTHER" id="PTHR46167:SF1">
    <property type="entry name" value="N-LYSINE METHYLTRANSFERASE KMT5A"/>
    <property type="match status" value="1"/>
</dbReference>
<dbReference type="GO" id="GO:0043516">
    <property type="term" value="P:regulation of DNA damage response, signal transduction by p53 class mediator"/>
    <property type="evidence" value="ECO:0007669"/>
    <property type="project" value="TreeGrafter"/>
</dbReference>
<feature type="compositionally biased region" description="Basic residues" evidence="13">
    <location>
        <begin position="1"/>
        <end position="14"/>
    </location>
</feature>
<evidence type="ECO:0000256" key="7">
    <source>
        <dbReference type="ARBA" id="ARBA00022691"/>
    </source>
</evidence>
<evidence type="ECO:0000256" key="9">
    <source>
        <dbReference type="ARBA" id="ARBA00023015"/>
    </source>
</evidence>
<dbReference type="Pfam" id="PF00856">
    <property type="entry name" value="SET"/>
    <property type="match status" value="1"/>
</dbReference>
<proteinExistence type="predicted"/>
<dbReference type="OrthoDB" id="5560686at2759"/>
<dbReference type="InterPro" id="IPR047266">
    <property type="entry name" value="KMT5A-like_SET"/>
</dbReference>
<keyword evidence="8" id="KW-0156">Chromatin regulator</keyword>
<dbReference type="CDD" id="cd10528">
    <property type="entry name" value="SET_SETD8"/>
    <property type="match status" value="1"/>
</dbReference>
<dbReference type="EMBL" id="KK118321">
    <property type="protein sequence ID" value="KFM72722.1"/>
    <property type="molecule type" value="Genomic_DNA"/>
</dbReference>
<dbReference type="AlphaFoldDB" id="A0A087U5T3"/>
<dbReference type="EC" id="2.1.1.361" evidence="3"/>
<comment type="subcellular location">
    <subcellularLocation>
        <location evidence="2">Chromosome</location>
    </subcellularLocation>
    <subcellularLocation>
        <location evidence="1">Nucleus</location>
    </subcellularLocation>
</comment>
<comment type="catalytic activity">
    <reaction evidence="12">
        <text>L-lysyl(20)-[histone H4] + S-adenosyl-L-methionine = N(6)-methyl-L-lysyl(20)-[histone H4] + S-adenosyl-L-homocysteine + H(+)</text>
        <dbReference type="Rhea" id="RHEA:60344"/>
        <dbReference type="Rhea" id="RHEA-COMP:15554"/>
        <dbReference type="Rhea" id="RHEA-COMP:15555"/>
        <dbReference type="ChEBI" id="CHEBI:15378"/>
        <dbReference type="ChEBI" id="CHEBI:29969"/>
        <dbReference type="ChEBI" id="CHEBI:57856"/>
        <dbReference type="ChEBI" id="CHEBI:59789"/>
        <dbReference type="ChEBI" id="CHEBI:61929"/>
        <dbReference type="EC" id="2.1.1.361"/>
    </reaction>
</comment>
<keyword evidence="6 15" id="KW-0808">Transferase</keyword>
<evidence type="ECO:0000313" key="16">
    <source>
        <dbReference type="Proteomes" id="UP000054359"/>
    </source>
</evidence>
<dbReference type="InterPro" id="IPR046341">
    <property type="entry name" value="SET_dom_sf"/>
</dbReference>
<evidence type="ECO:0000256" key="3">
    <source>
        <dbReference type="ARBA" id="ARBA00012187"/>
    </source>
</evidence>
<dbReference type="GO" id="GO:0005700">
    <property type="term" value="C:polytene chromosome"/>
    <property type="evidence" value="ECO:0007669"/>
    <property type="project" value="TreeGrafter"/>
</dbReference>
<accession>A0A087U5T3</accession>
<sequence length="291" mass="33321">MLKTGRKRNPKSKFKTLPVEVTETHGEKKTHQTDISNFLSKLQDNSNLPEVSVSVPGPDDAALPCSTRLCYKKEEEEKCVRSDGEISVNDVKKEKGKVLTENVTKKKTKKQVPQLRNTQLTDYFPVRRSNRKTQLNVMKEKQKIVEDAILNGVEEGFEVKEFPGKGRGVITLKSIKRGDFVLEYFGELIDYEEAKKREPIYAAQNSGCYMYYFKNKSKTYCVDSTKESSRVGRLVNHSKKNGNLKTQVFLIEDNPHLVFFALRDIEPGEELSYDYGDRSRASQEAHPWLAL</sequence>
<dbReference type="Proteomes" id="UP000054359">
    <property type="component" value="Unassembled WGS sequence"/>
</dbReference>
<dbReference type="GO" id="GO:0006357">
    <property type="term" value="P:regulation of transcription by RNA polymerase II"/>
    <property type="evidence" value="ECO:0007669"/>
    <property type="project" value="TreeGrafter"/>
</dbReference>
<dbReference type="PROSITE" id="PS51571">
    <property type="entry name" value="SAM_MT43_PR_SET"/>
    <property type="match status" value="1"/>
</dbReference>
<organism evidence="15 16">
    <name type="scientific">Stegodyphus mimosarum</name>
    <name type="common">African social velvet spider</name>
    <dbReference type="NCBI Taxonomy" id="407821"/>
    <lineage>
        <taxon>Eukaryota</taxon>
        <taxon>Metazoa</taxon>
        <taxon>Ecdysozoa</taxon>
        <taxon>Arthropoda</taxon>
        <taxon>Chelicerata</taxon>
        <taxon>Arachnida</taxon>
        <taxon>Araneae</taxon>
        <taxon>Araneomorphae</taxon>
        <taxon>Entelegynae</taxon>
        <taxon>Eresoidea</taxon>
        <taxon>Eresidae</taxon>
        <taxon>Stegodyphus</taxon>
    </lineage>
</organism>
<dbReference type="PROSITE" id="PS50280">
    <property type="entry name" value="SET"/>
    <property type="match status" value="1"/>
</dbReference>
<evidence type="ECO:0000256" key="11">
    <source>
        <dbReference type="ARBA" id="ARBA00023242"/>
    </source>
</evidence>
<keyword evidence="10" id="KW-0804">Transcription</keyword>
<dbReference type="SUPFAM" id="SSF82199">
    <property type="entry name" value="SET domain"/>
    <property type="match status" value="1"/>
</dbReference>
<evidence type="ECO:0000256" key="1">
    <source>
        <dbReference type="ARBA" id="ARBA00004123"/>
    </source>
</evidence>
<evidence type="ECO:0000256" key="6">
    <source>
        <dbReference type="ARBA" id="ARBA00022679"/>
    </source>
</evidence>
<feature type="region of interest" description="Disordered" evidence="13">
    <location>
        <begin position="1"/>
        <end position="33"/>
    </location>
</feature>
<feature type="compositionally biased region" description="Basic and acidic residues" evidence="13">
    <location>
        <begin position="22"/>
        <end position="32"/>
    </location>
</feature>
<evidence type="ECO:0000256" key="8">
    <source>
        <dbReference type="ARBA" id="ARBA00022853"/>
    </source>
</evidence>
<dbReference type="GO" id="GO:0005634">
    <property type="term" value="C:nucleus"/>
    <property type="evidence" value="ECO:0007669"/>
    <property type="project" value="UniProtKB-SubCell"/>
</dbReference>
<keyword evidence="16" id="KW-1185">Reference proteome</keyword>
<keyword evidence="9" id="KW-0805">Transcription regulation</keyword>